<sequence length="314" mass="36833">MGISVSDLPSKKFNNIWDEGICKSEVTDIITHKKVPDAAYTWVANFGKNFKVNLDKHQVDINDNTLEKRCRDLYYIIYDILYKLKNLEGYKNNTYDSIKETIKGYINSAFINKRYWSCVPASINEADYEYAKIKDKKYIDDLGEDVTYVENNIDDINSSHECSVIKLYLEQEFRTRNDSYNLDNETYTKIIQYYKKSNFDSLKDIIEKINCNTGGDFQVEEHLVDQETPVNSFPLNIVIVPVLSLLGFILIIYFLYKVTPFSSWFDRKMRKKIIFSNNVNDEISHKTLEEACEYQQTNAYHDEYNVLYNSVADT</sequence>
<evidence type="ECO:0000313" key="5">
    <source>
        <dbReference type="Proteomes" id="UP000078555"/>
    </source>
</evidence>
<dbReference type="Pfam" id="PF05795">
    <property type="entry name" value="Plasmodium_Vir"/>
    <property type="match status" value="1"/>
</dbReference>
<feature type="transmembrane region" description="Helical" evidence="1">
    <location>
        <begin position="233"/>
        <end position="256"/>
    </location>
</feature>
<evidence type="ECO:0000313" key="2">
    <source>
        <dbReference type="EMBL" id="SBT57066.1"/>
    </source>
</evidence>
<reference evidence="3" key="1">
    <citation type="submission" date="2016-05" db="EMBL/GenBank/DDBJ databases">
        <authorList>
            <person name="Lavstsen T."/>
            <person name="Jespersen J.S."/>
        </authorList>
    </citation>
    <scope>NUCLEOTIDE SEQUENCE [LARGE SCALE GENOMIC DNA]</scope>
</reference>
<protein>
    <submittedName>
        <fullName evidence="3">PIR Superfamily Protein</fullName>
    </submittedName>
</protein>
<keyword evidence="5" id="KW-1185">Reference proteome</keyword>
<evidence type="ECO:0000256" key="1">
    <source>
        <dbReference type="SAM" id="Phobius"/>
    </source>
</evidence>
<dbReference type="InterPro" id="IPR008780">
    <property type="entry name" value="Plasmodium_Vir"/>
</dbReference>
<dbReference type="Proteomes" id="UP000078550">
    <property type="component" value="Unassembled WGS sequence"/>
</dbReference>
<dbReference type="Proteomes" id="UP000078555">
    <property type="component" value="Unassembled WGS sequence"/>
</dbReference>
<keyword evidence="1" id="KW-1133">Transmembrane helix</keyword>
<reference evidence="5" key="2">
    <citation type="submission" date="2016-05" db="EMBL/GenBank/DDBJ databases">
        <authorList>
            <person name="Naeem R."/>
        </authorList>
    </citation>
    <scope>NUCLEOTIDE SEQUENCE [LARGE SCALE GENOMIC DNA]</scope>
</reference>
<reference evidence="4" key="3">
    <citation type="submission" date="2016-05" db="EMBL/GenBank/DDBJ databases">
        <authorList>
            <person name="Naeem Raeece"/>
        </authorList>
    </citation>
    <scope>NUCLEOTIDE SEQUENCE [LARGE SCALE GENOMIC DNA]</scope>
</reference>
<evidence type="ECO:0000313" key="4">
    <source>
        <dbReference type="Proteomes" id="UP000078550"/>
    </source>
</evidence>
<gene>
    <name evidence="2" type="ORF">POVWA1_079900</name>
    <name evidence="3" type="ORF">POVWA2_091540</name>
</gene>
<dbReference type="EMBL" id="FLRE01002862">
    <property type="protein sequence ID" value="SBT59087.1"/>
    <property type="molecule type" value="Genomic_DNA"/>
</dbReference>
<keyword evidence="1" id="KW-0472">Membrane</keyword>
<accession>A0A1A9AQW6</accession>
<dbReference type="AlphaFoldDB" id="A0A1A9AQW6"/>
<keyword evidence="1" id="KW-0812">Transmembrane</keyword>
<evidence type="ECO:0000313" key="3">
    <source>
        <dbReference type="EMBL" id="SBT59087.1"/>
    </source>
</evidence>
<proteinExistence type="predicted"/>
<name>A0A1A9AQW6_PLAOA</name>
<dbReference type="EMBL" id="FLRD01001352">
    <property type="protein sequence ID" value="SBT57066.1"/>
    <property type="molecule type" value="Genomic_DNA"/>
</dbReference>
<organism evidence="3 4">
    <name type="scientific">Plasmodium ovale wallikeri</name>
    <dbReference type="NCBI Taxonomy" id="864142"/>
    <lineage>
        <taxon>Eukaryota</taxon>
        <taxon>Sar</taxon>
        <taxon>Alveolata</taxon>
        <taxon>Apicomplexa</taxon>
        <taxon>Aconoidasida</taxon>
        <taxon>Haemosporida</taxon>
        <taxon>Plasmodiidae</taxon>
        <taxon>Plasmodium</taxon>
        <taxon>Plasmodium (Plasmodium)</taxon>
    </lineage>
</organism>